<gene>
    <name evidence="2" type="ordered locus">Msil_2579</name>
</gene>
<dbReference type="Proteomes" id="UP000002257">
    <property type="component" value="Chromosome"/>
</dbReference>
<protein>
    <submittedName>
        <fullName evidence="2">Uncharacterized protein</fullName>
    </submittedName>
</protein>
<sequence>MNVAPAQRGAEITDERPAHGAAPARRPYAQAFESKYVYPWPAGLHSADERVDVTEVCSESGAPSEQMSGESGFERRPNARRTGGVILATYVFYGWDQSCDEP</sequence>
<keyword evidence="3" id="KW-1185">Reference proteome</keyword>
<feature type="region of interest" description="Disordered" evidence="1">
    <location>
        <begin position="58"/>
        <end position="77"/>
    </location>
</feature>
<evidence type="ECO:0000313" key="3">
    <source>
        <dbReference type="Proteomes" id="UP000002257"/>
    </source>
</evidence>
<reference evidence="2 3" key="1">
    <citation type="journal article" date="2010" name="J. Bacteriol.">
        <title>Complete genome sequence of the aerobic facultative methanotroph Methylocella silvestris BL2.</title>
        <authorList>
            <person name="Chen Y."/>
            <person name="Crombie A."/>
            <person name="Rahman M.T."/>
            <person name="Dedysh S.N."/>
            <person name="Liesack W."/>
            <person name="Stott M.B."/>
            <person name="Alam M."/>
            <person name="Theisen A.R."/>
            <person name="Murrell J.C."/>
            <person name="Dunfield P.F."/>
        </authorList>
    </citation>
    <scope>NUCLEOTIDE SEQUENCE [LARGE SCALE GENOMIC DNA]</scope>
    <source>
        <strain evidence="3">DSM 15510 / CIP 108128 / LMG 27833 / NCIMB 13906 / BL2</strain>
    </source>
</reference>
<organism evidence="2 3">
    <name type="scientific">Methylocella silvestris (strain DSM 15510 / CIP 108128 / LMG 27833 / NCIMB 13906 / BL2)</name>
    <dbReference type="NCBI Taxonomy" id="395965"/>
    <lineage>
        <taxon>Bacteria</taxon>
        <taxon>Pseudomonadati</taxon>
        <taxon>Pseudomonadota</taxon>
        <taxon>Alphaproteobacteria</taxon>
        <taxon>Hyphomicrobiales</taxon>
        <taxon>Beijerinckiaceae</taxon>
        <taxon>Methylocella</taxon>
    </lineage>
</organism>
<evidence type="ECO:0000313" key="2">
    <source>
        <dbReference type="EMBL" id="ACK51502.1"/>
    </source>
</evidence>
<feature type="region of interest" description="Disordered" evidence="1">
    <location>
        <begin position="1"/>
        <end position="25"/>
    </location>
</feature>
<accession>B8EQ12</accession>
<proteinExistence type="predicted"/>
<dbReference type="STRING" id="395965.Msil_2579"/>
<dbReference type="KEGG" id="msl:Msil_2579"/>
<name>B8EQ12_METSB</name>
<evidence type="ECO:0000256" key="1">
    <source>
        <dbReference type="SAM" id="MobiDB-lite"/>
    </source>
</evidence>
<dbReference type="EMBL" id="CP001280">
    <property type="protein sequence ID" value="ACK51502.1"/>
    <property type="molecule type" value="Genomic_DNA"/>
</dbReference>
<dbReference type="AlphaFoldDB" id="B8EQ12"/>
<dbReference type="HOGENOM" id="CLU_2274084_0_0_5"/>